<keyword evidence="2" id="KW-1185">Reference proteome</keyword>
<evidence type="ECO:0008006" key="3">
    <source>
        <dbReference type="Google" id="ProtNLM"/>
    </source>
</evidence>
<protein>
    <recommendedName>
        <fullName evidence="3">Three-Cys-motif partner protein TcmP</fullName>
    </recommendedName>
</protein>
<dbReference type="STRING" id="96561.Dole_0279"/>
<dbReference type="EMBL" id="CP000859">
    <property type="protein sequence ID" value="ABW66089.1"/>
    <property type="molecule type" value="Genomic_DNA"/>
</dbReference>
<dbReference type="InterPro" id="IPR031009">
    <property type="entry name" value="Tcm_partner"/>
</dbReference>
<dbReference type="NCBIfam" id="TIGR04474">
    <property type="entry name" value="tcm_partner"/>
    <property type="match status" value="1"/>
</dbReference>
<dbReference type="AlphaFoldDB" id="A8ZS71"/>
<dbReference type="KEGG" id="dol:Dole_0279"/>
<sequence length="373" mass="42680">MGTCTAKDTNPEYWSDYSNLQHVKHKIIQNYLNGWFPKLGRWSGRICYFDTHAGRGRHKGGQEGSPLVALGCILNHKHRESHLSGCEIKMFFIEADDQNCCALQNEINRLGPLPKQVQVHTITENCFDTLQSILEHLNESGNSLAPAFIFVDPYGFKVPGAVLRKLMAFDRVELFVNVIWRELSMAIAQGETQPGMANTLNEIFEGEQWHGLVGMAFDEQANACINLIRKNTGAKWATHIRMLGPNGATRYMLMHLTNHDSGRNLMKDCVWKACPENGYYARAKDDPKQQFLIRPEPDLKPLEDWVIKILSSGPTKWKDLLEQNLSEIWRDTHLNKVIKQCRKSGRIGARNYEGRFALTNNPELFIYKRGFFQ</sequence>
<dbReference type="eggNOG" id="COG4422">
    <property type="taxonomic scope" value="Bacteria"/>
</dbReference>
<dbReference type="Proteomes" id="UP000008561">
    <property type="component" value="Chromosome"/>
</dbReference>
<evidence type="ECO:0000313" key="1">
    <source>
        <dbReference type="EMBL" id="ABW66089.1"/>
    </source>
</evidence>
<reference evidence="1 2" key="1">
    <citation type="submission" date="2007-10" db="EMBL/GenBank/DDBJ databases">
        <title>Complete sequence of Desulfococcus oleovorans Hxd3.</title>
        <authorList>
            <consortium name="US DOE Joint Genome Institute"/>
            <person name="Copeland A."/>
            <person name="Lucas S."/>
            <person name="Lapidus A."/>
            <person name="Barry K."/>
            <person name="Glavina del Rio T."/>
            <person name="Dalin E."/>
            <person name="Tice H."/>
            <person name="Pitluck S."/>
            <person name="Kiss H."/>
            <person name="Brettin T."/>
            <person name="Bruce D."/>
            <person name="Detter J.C."/>
            <person name="Han C."/>
            <person name="Schmutz J."/>
            <person name="Larimer F."/>
            <person name="Land M."/>
            <person name="Hauser L."/>
            <person name="Kyrpides N."/>
            <person name="Kim E."/>
            <person name="Wawrik B."/>
            <person name="Richardson P."/>
        </authorList>
    </citation>
    <scope>NUCLEOTIDE SEQUENCE [LARGE SCALE GENOMIC DNA]</scope>
    <source>
        <strain evidence="2">DSM 6200 / JCM 39069 / Hxd3</strain>
    </source>
</reference>
<proteinExistence type="predicted"/>
<organism evidence="1 2">
    <name type="scientific">Desulfosudis oleivorans (strain DSM 6200 / JCM 39069 / Hxd3)</name>
    <name type="common">Desulfococcus oleovorans</name>
    <dbReference type="NCBI Taxonomy" id="96561"/>
    <lineage>
        <taxon>Bacteria</taxon>
        <taxon>Pseudomonadati</taxon>
        <taxon>Thermodesulfobacteriota</taxon>
        <taxon>Desulfobacteria</taxon>
        <taxon>Desulfobacterales</taxon>
        <taxon>Desulfosudaceae</taxon>
        <taxon>Desulfosudis</taxon>
    </lineage>
</organism>
<name>A8ZS71_DESOH</name>
<accession>A8ZS71</accession>
<gene>
    <name evidence="1" type="ordered locus">Dole_0279</name>
</gene>
<dbReference type="HOGENOM" id="CLU_741298_0_0_7"/>
<dbReference type="OrthoDB" id="6802137at2"/>
<evidence type="ECO:0000313" key="2">
    <source>
        <dbReference type="Proteomes" id="UP000008561"/>
    </source>
</evidence>
<dbReference type="RefSeq" id="WP_012173708.1">
    <property type="nucleotide sequence ID" value="NC_009943.1"/>
</dbReference>